<gene>
    <name evidence="8" type="ORF">Ciccas_002218</name>
</gene>
<proteinExistence type="predicted"/>
<dbReference type="InterPro" id="IPR017946">
    <property type="entry name" value="PLC-like_Pdiesterase_TIM-brl"/>
</dbReference>
<comment type="caution">
    <text evidence="8">The sequence shown here is derived from an EMBL/GenBank/DDBJ whole genome shotgun (WGS) entry which is preliminary data.</text>
</comment>
<dbReference type="InterPro" id="IPR036860">
    <property type="entry name" value="SH2_dom_sf"/>
</dbReference>
<evidence type="ECO:0000256" key="6">
    <source>
        <dbReference type="RuleBase" id="RU361133"/>
    </source>
</evidence>
<keyword evidence="5" id="KW-0727">SH2 domain</keyword>
<feature type="non-terminal residue" evidence="8">
    <location>
        <position position="675"/>
    </location>
</feature>
<dbReference type="SMART" id="SM00148">
    <property type="entry name" value="PLCXc"/>
    <property type="match status" value="1"/>
</dbReference>
<sequence length="675" mass="76712">MVQCPELSVFQREIKILFNLLFKGHLSIGYAATCHIYTGEELVAPLLPRKNARVDNQTRQIPSILSRLPTVDVTGKQSHEKQQFLSLQIPSKNLRAWFEHEGIRMSDSATQLFFQSHGGNRDFTSLKMLYDGLCCNPEKKTKSEDVESLKNEARNVYENLLLWSRCVNGSSKEELQQLPTIEFANYLFSEMNSIVRPETRDVYQNMTKPFSHYWINSSHNTYLVGNQYSSDASPESYVSALLYGCRCVESVIFLNAVDCWNGDTEPVITHGHTFTSKAKFRSVILAVKEYAFEVTDLAIFYTILNSQLIVFVNTLLASSLSAFVDQLLSAPTDNDETKLPSPHDLRGKVILKHKKLKLVQGELVQDDSDDKDDDKSSVNGMLYMETPKESGVGWTPFYCSINSEGKLLFLPDTKSKGSDGLSASVALPASDPAAAQMYPALAHLYSQPPMSTEGLGPDLQGQLWYHGDLTSEEATAWLEHFSFLKNGVFLVRRSRQHPNHGVISYLLDGEVREVLVEYLPQSPGYIIRQRSLRSPIVYPTMGELIADAKINDRLMNAKKQYVRLTEPVPPRHSIQPWYHENLDRAEAEQLLQEANIRGSFLVRLRNQPLEIQQEKASDTVKYVLSYVAESFSYNIYDKEFNSLYDLVDFYHRGHDHGRVPLLYPVNRETAKLIHQ</sequence>
<dbReference type="InterPro" id="IPR000980">
    <property type="entry name" value="SH2"/>
</dbReference>
<dbReference type="Pfam" id="PF00017">
    <property type="entry name" value="SH2"/>
    <property type="match status" value="2"/>
</dbReference>
<accession>A0ABD2QI62</accession>
<dbReference type="PRINTS" id="PR00401">
    <property type="entry name" value="SH2DOMAIN"/>
</dbReference>
<evidence type="ECO:0000259" key="7">
    <source>
        <dbReference type="PROSITE" id="PS50001"/>
    </source>
</evidence>
<dbReference type="PANTHER" id="PTHR10336">
    <property type="entry name" value="PHOSPHOINOSITIDE-SPECIFIC PHOSPHOLIPASE C FAMILY PROTEIN"/>
    <property type="match status" value="1"/>
</dbReference>
<name>A0ABD2QI62_9PLAT</name>
<evidence type="ECO:0000256" key="3">
    <source>
        <dbReference type="ARBA" id="ARBA00022963"/>
    </source>
</evidence>
<keyword evidence="3 6" id="KW-0442">Lipid degradation</keyword>
<keyword evidence="2 6" id="KW-0378">Hydrolase</keyword>
<dbReference type="Gene3D" id="3.20.20.190">
    <property type="entry name" value="Phosphatidylinositol (PI) phosphodiesterase"/>
    <property type="match status" value="1"/>
</dbReference>
<evidence type="ECO:0000256" key="2">
    <source>
        <dbReference type="ARBA" id="ARBA00022801"/>
    </source>
</evidence>
<evidence type="ECO:0000256" key="5">
    <source>
        <dbReference type="PROSITE-ProRule" id="PRU00191"/>
    </source>
</evidence>
<dbReference type="PROSITE" id="PS50001">
    <property type="entry name" value="SH2"/>
    <property type="match status" value="2"/>
</dbReference>
<protein>
    <recommendedName>
        <fullName evidence="1 6">Phosphoinositide phospholipase C</fullName>
        <ecNumber evidence="1 6">3.1.4.11</ecNumber>
    </recommendedName>
</protein>
<dbReference type="PRINTS" id="PR00390">
    <property type="entry name" value="PHPHLIPASEC"/>
</dbReference>
<dbReference type="SUPFAM" id="SSF51695">
    <property type="entry name" value="PLC-like phosphodiesterases"/>
    <property type="match status" value="1"/>
</dbReference>
<evidence type="ECO:0000313" key="8">
    <source>
        <dbReference type="EMBL" id="KAL3319108.1"/>
    </source>
</evidence>
<dbReference type="EMBL" id="JBJKFK010000169">
    <property type="protein sequence ID" value="KAL3319108.1"/>
    <property type="molecule type" value="Genomic_DNA"/>
</dbReference>
<dbReference type="SUPFAM" id="SSF55550">
    <property type="entry name" value="SH2 domain"/>
    <property type="match status" value="2"/>
</dbReference>
<dbReference type="CDD" id="cd08558">
    <property type="entry name" value="PI-PLCc_eukaryota"/>
    <property type="match status" value="1"/>
</dbReference>
<dbReference type="EC" id="3.1.4.11" evidence="1 6"/>
<dbReference type="InterPro" id="IPR001192">
    <property type="entry name" value="PI-PLC_fam"/>
</dbReference>
<evidence type="ECO:0000313" key="9">
    <source>
        <dbReference type="Proteomes" id="UP001626550"/>
    </source>
</evidence>
<dbReference type="GO" id="GO:0004435">
    <property type="term" value="F:phosphatidylinositol-4,5-bisphosphate phospholipase C activity"/>
    <property type="evidence" value="ECO:0007669"/>
    <property type="project" value="UniProtKB-EC"/>
</dbReference>
<evidence type="ECO:0000256" key="1">
    <source>
        <dbReference type="ARBA" id="ARBA00012368"/>
    </source>
</evidence>
<feature type="domain" description="SH2" evidence="7">
    <location>
        <begin position="577"/>
        <end position="665"/>
    </location>
</feature>
<reference evidence="8 9" key="1">
    <citation type="submission" date="2024-11" db="EMBL/GenBank/DDBJ databases">
        <title>Adaptive evolution of stress response genes in parasites aligns with host niche diversity.</title>
        <authorList>
            <person name="Hahn C."/>
            <person name="Resl P."/>
        </authorList>
    </citation>
    <scope>NUCLEOTIDE SEQUENCE [LARGE SCALE GENOMIC DNA]</scope>
    <source>
        <strain evidence="8">EGGRZ-B1_66</strain>
        <tissue evidence="8">Body</tissue>
    </source>
</reference>
<dbReference type="Gene3D" id="3.30.505.10">
    <property type="entry name" value="SH2 domain"/>
    <property type="match status" value="2"/>
</dbReference>
<keyword evidence="9" id="KW-1185">Reference proteome</keyword>
<dbReference type="AlphaFoldDB" id="A0ABD2QI62"/>
<dbReference type="SMART" id="SM00252">
    <property type="entry name" value="SH2"/>
    <property type="match status" value="2"/>
</dbReference>
<dbReference type="Pfam" id="PF00388">
    <property type="entry name" value="PI-PLC-X"/>
    <property type="match status" value="1"/>
</dbReference>
<dbReference type="Proteomes" id="UP001626550">
    <property type="component" value="Unassembled WGS sequence"/>
</dbReference>
<keyword evidence="4 6" id="KW-0443">Lipid metabolism</keyword>
<feature type="domain" description="SH2" evidence="7">
    <location>
        <begin position="464"/>
        <end position="568"/>
    </location>
</feature>
<dbReference type="InterPro" id="IPR000909">
    <property type="entry name" value="PLipase_C_PInositol-sp_X_dom"/>
</dbReference>
<dbReference type="CDD" id="cd00173">
    <property type="entry name" value="SH2"/>
    <property type="match status" value="1"/>
</dbReference>
<dbReference type="PANTHER" id="PTHR10336:SF36">
    <property type="entry name" value="1-PHOSPHATIDYLINOSITOL 4,5-BISPHOSPHATE PHOSPHODIESTERASE BETA-4"/>
    <property type="match status" value="1"/>
</dbReference>
<comment type="catalytic activity">
    <reaction evidence="6">
        <text>a 1,2-diacyl-sn-glycero-3-phospho-(1D-myo-inositol-4,5-bisphosphate) + H2O = 1D-myo-inositol 1,4,5-trisphosphate + a 1,2-diacyl-sn-glycerol + H(+)</text>
        <dbReference type="Rhea" id="RHEA:33179"/>
        <dbReference type="ChEBI" id="CHEBI:15377"/>
        <dbReference type="ChEBI" id="CHEBI:15378"/>
        <dbReference type="ChEBI" id="CHEBI:17815"/>
        <dbReference type="ChEBI" id="CHEBI:58456"/>
        <dbReference type="ChEBI" id="CHEBI:203600"/>
        <dbReference type="EC" id="3.1.4.11"/>
    </reaction>
</comment>
<dbReference type="GO" id="GO:0016042">
    <property type="term" value="P:lipid catabolic process"/>
    <property type="evidence" value="ECO:0007669"/>
    <property type="project" value="UniProtKB-KW"/>
</dbReference>
<dbReference type="PROSITE" id="PS50007">
    <property type="entry name" value="PIPLC_X_DOMAIN"/>
    <property type="match status" value="1"/>
</dbReference>
<evidence type="ECO:0000256" key="4">
    <source>
        <dbReference type="ARBA" id="ARBA00023098"/>
    </source>
</evidence>
<organism evidence="8 9">
    <name type="scientific">Cichlidogyrus casuarinus</name>
    <dbReference type="NCBI Taxonomy" id="1844966"/>
    <lineage>
        <taxon>Eukaryota</taxon>
        <taxon>Metazoa</taxon>
        <taxon>Spiralia</taxon>
        <taxon>Lophotrochozoa</taxon>
        <taxon>Platyhelminthes</taxon>
        <taxon>Monogenea</taxon>
        <taxon>Monopisthocotylea</taxon>
        <taxon>Dactylogyridea</taxon>
        <taxon>Ancyrocephalidae</taxon>
        <taxon>Cichlidogyrus</taxon>
    </lineage>
</organism>